<evidence type="ECO:0000256" key="1">
    <source>
        <dbReference type="SAM" id="Phobius"/>
    </source>
</evidence>
<dbReference type="Proteomes" id="UP000178429">
    <property type="component" value="Unassembled WGS sequence"/>
</dbReference>
<keyword evidence="1" id="KW-1133">Transmembrane helix</keyword>
<dbReference type="EMBL" id="MGHL01000006">
    <property type="protein sequence ID" value="OGM70303.1"/>
    <property type="molecule type" value="Genomic_DNA"/>
</dbReference>
<keyword evidence="1" id="KW-0472">Membrane</keyword>
<evidence type="ECO:0008006" key="4">
    <source>
        <dbReference type="Google" id="ProtNLM"/>
    </source>
</evidence>
<gene>
    <name evidence="2" type="ORF">A2975_04510</name>
</gene>
<keyword evidence="1" id="KW-0812">Transmembrane</keyword>
<comment type="caution">
    <text evidence="2">The sequence shown here is derived from an EMBL/GenBank/DDBJ whole genome shotgun (WGS) entry which is preliminary data.</text>
</comment>
<organism evidence="2 3">
    <name type="scientific">Candidatus Woesebacteria bacterium RIFCSPLOWO2_01_FULL_44_14</name>
    <dbReference type="NCBI Taxonomy" id="1802525"/>
    <lineage>
        <taxon>Bacteria</taxon>
        <taxon>Candidatus Woeseibacteriota</taxon>
    </lineage>
</organism>
<proteinExistence type="predicted"/>
<sequence>MVYLILFLLEILVLYFLSRKLTKKLGGMLSTYLFAVLFLPGTFIHEIAHFLTALILFVPVGQPEFFPEREGKIMKLGSVPIGKADPFRRTIIGVAPVILGIVLIVLGFGLLIKNEAFKNFWVVLAAGYGVFEIGNTMFSSREDVKDAWIVALVLALVAVGLYLLGVRFSFVPDSTLFRKIATFMAVPIVIDIIVLGGLRLLTLEFVKSK</sequence>
<accession>A0A1F8C1V1</accession>
<protein>
    <recommendedName>
        <fullName evidence="4">Peptidase M50 domain-containing protein</fullName>
    </recommendedName>
</protein>
<feature type="transmembrane region" description="Helical" evidence="1">
    <location>
        <begin position="147"/>
        <end position="168"/>
    </location>
</feature>
<reference evidence="2 3" key="1">
    <citation type="journal article" date="2016" name="Nat. Commun.">
        <title>Thousands of microbial genomes shed light on interconnected biogeochemical processes in an aquifer system.</title>
        <authorList>
            <person name="Anantharaman K."/>
            <person name="Brown C.T."/>
            <person name="Hug L.A."/>
            <person name="Sharon I."/>
            <person name="Castelle C.J."/>
            <person name="Probst A.J."/>
            <person name="Thomas B.C."/>
            <person name="Singh A."/>
            <person name="Wilkins M.J."/>
            <person name="Karaoz U."/>
            <person name="Brodie E.L."/>
            <person name="Williams K.H."/>
            <person name="Hubbard S.S."/>
            <person name="Banfield J.F."/>
        </authorList>
    </citation>
    <scope>NUCLEOTIDE SEQUENCE [LARGE SCALE GENOMIC DNA]</scope>
</reference>
<dbReference type="AlphaFoldDB" id="A0A1F8C1V1"/>
<feature type="transmembrane region" description="Helical" evidence="1">
    <location>
        <begin position="180"/>
        <end position="201"/>
    </location>
</feature>
<feature type="transmembrane region" description="Helical" evidence="1">
    <location>
        <begin position="118"/>
        <end position="135"/>
    </location>
</feature>
<evidence type="ECO:0000313" key="3">
    <source>
        <dbReference type="Proteomes" id="UP000178429"/>
    </source>
</evidence>
<name>A0A1F8C1V1_9BACT</name>
<evidence type="ECO:0000313" key="2">
    <source>
        <dbReference type="EMBL" id="OGM70303.1"/>
    </source>
</evidence>
<feature type="transmembrane region" description="Helical" evidence="1">
    <location>
        <begin position="34"/>
        <end position="60"/>
    </location>
</feature>
<feature type="transmembrane region" description="Helical" evidence="1">
    <location>
        <begin position="91"/>
        <end position="112"/>
    </location>
</feature>
<dbReference type="STRING" id="1802525.A2975_04510"/>